<dbReference type="EMBL" id="HBIW01025877">
    <property type="protein sequence ID" value="CAE0706878.1"/>
    <property type="molecule type" value="Transcribed_RNA"/>
</dbReference>
<dbReference type="OrthoDB" id="205035at2759"/>
<dbReference type="EMBL" id="CAKKNE010000003">
    <property type="protein sequence ID" value="CAH0372409.1"/>
    <property type="molecule type" value="Genomic_DNA"/>
</dbReference>
<evidence type="ECO:0000313" key="2">
    <source>
        <dbReference type="EMBL" id="CAE0706878.1"/>
    </source>
</evidence>
<evidence type="ECO:0000256" key="1">
    <source>
        <dbReference type="SAM" id="SignalP"/>
    </source>
</evidence>
<keyword evidence="1" id="KW-0732">Signal</keyword>
<organism evidence="2">
    <name type="scientific">Pelagomonas calceolata</name>
    <dbReference type="NCBI Taxonomy" id="35677"/>
    <lineage>
        <taxon>Eukaryota</taxon>
        <taxon>Sar</taxon>
        <taxon>Stramenopiles</taxon>
        <taxon>Ochrophyta</taxon>
        <taxon>Pelagophyceae</taxon>
        <taxon>Pelagomonadales</taxon>
        <taxon>Pelagomonadaceae</taxon>
        <taxon>Pelagomonas</taxon>
    </lineage>
</organism>
<evidence type="ECO:0000313" key="3">
    <source>
        <dbReference type="EMBL" id="CAH0372409.1"/>
    </source>
</evidence>
<gene>
    <name evidence="2" type="ORF">PCAL00307_LOCUS22329</name>
    <name evidence="3" type="ORF">PECAL_3P24020</name>
</gene>
<dbReference type="Proteomes" id="UP000789595">
    <property type="component" value="Unassembled WGS sequence"/>
</dbReference>
<accession>A0A7S4A874</accession>
<keyword evidence="4" id="KW-1185">Reference proteome</keyword>
<dbReference type="InterPro" id="IPR029063">
    <property type="entry name" value="SAM-dependent_MTases_sf"/>
</dbReference>
<reference evidence="2" key="1">
    <citation type="submission" date="2021-01" db="EMBL/GenBank/DDBJ databases">
        <authorList>
            <person name="Corre E."/>
            <person name="Pelletier E."/>
            <person name="Niang G."/>
            <person name="Scheremetjew M."/>
            <person name="Finn R."/>
            <person name="Kale V."/>
            <person name="Holt S."/>
            <person name="Cochrane G."/>
            <person name="Meng A."/>
            <person name="Brown T."/>
            <person name="Cohen L."/>
        </authorList>
    </citation>
    <scope>NUCLEOTIDE SEQUENCE</scope>
    <source>
        <strain evidence="2">CCMP1756</strain>
    </source>
</reference>
<reference evidence="3" key="2">
    <citation type="submission" date="2021-11" db="EMBL/GenBank/DDBJ databases">
        <authorList>
            <consortium name="Genoscope - CEA"/>
            <person name="William W."/>
        </authorList>
    </citation>
    <scope>NUCLEOTIDE SEQUENCE</scope>
</reference>
<sequence>MTARDASAAWQRLAIWGSVLRVISWPVVVRGAAAAAGGAFERCSNAHAQQLKNMMQPAEIQLISQLINQTGASSYFEWGTGGSTDSFPRALPRGGRAVAVENFPAWCSRVRAAPFASCAIAAGALEYRCLAPENETVGGAGYPAAWLRNHSDAASTRAFGSYIDAIGKDAPPGGWDAVLVDGRFRVACLLEALKFTTPNATIFLHDASRFVALDSARLEAKYAQLRAPADHEELVRLHRTHFTIEKYYEVAARAGNLVQLRRRSGAPGAADAADVTTYRRDPHRRRA</sequence>
<evidence type="ECO:0000313" key="4">
    <source>
        <dbReference type="Proteomes" id="UP000789595"/>
    </source>
</evidence>
<protein>
    <submittedName>
        <fullName evidence="2">Uncharacterized protein</fullName>
    </submittedName>
</protein>
<name>A0A7S4A874_9STRA</name>
<feature type="chain" id="PRO_5036404031" evidence="1">
    <location>
        <begin position="35"/>
        <end position="287"/>
    </location>
</feature>
<dbReference type="Gene3D" id="3.40.50.150">
    <property type="entry name" value="Vaccinia Virus protein VP39"/>
    <property type="match status" value="1"/>
</dbReference>
<dbReference type="AlphaFoldDB" id="A0A7S4A874"/>
<proteinExistence type="predicted"/>
<feature type="signal peptide" evidence="1">
    <location>
        <begin position="1"/>
        <end position="34"/>
    </location>
</feature>